<dbReference type="OrthoDB" id="5393676at2"/>
<dbReference type="Proteomes" id="UP000253792">
    <property type="component" value="Unassembled WGS sequence"/>
</dbReference>
<proteinExistence type="predicted"/>
<dbReference type="EMBL" id="PPTP01000002">
    <property type="protein sequence ID" value="RDB56880.1"/>
    <property type="molecule type" value="Genomic_DNA"/>
</dbReference>
<dbReference type="InterPro" id="IPR024523">
    <property type="entry name" value="DUF3793"/>
</dbReference>
<evidence type="ECO:0000313" key="1">
    <source>
        <dbReference type="EMBL" id="RDB56880.1"/>
    </source>
</evidence>
<evidence type="ECO:0000313" key="2">
    <source>
        <dbReference type="Proteomes" id="UP000253792"/>
    </source>
</evidence>
<keyword evidence="2" id="KW-1185">Reference proteome</keyword>
<gene>
    <name evidence="1" type="ORF">C1880_02640</name>
</gene>
<dbReference type="Pfam" id="PF12672">
    <property type="entry name" value="DUF3793"/>
    <property type="match status" value="1"/>
</dbReference>
<sequence>MGASGAKPSRTADLERKLVHHCSPALAGLKPANMFVYREGIDADAFPGKSMEPDTLNSTKFAQELGICRKKLEPCGVRIEVLARRKTGLLLYVYRPTMLRAYLAQPDVFGYLQDEGYDPSDLSACIAKLHRRICGTDLAATLSGSCAFPHEIGFFLGYPYDDVVGFIENKGENSLCSGCWKVYSRARDAQACFCCYKTCTAAYEDLFDEGVPIDCLAALDENFPAQEAFAAAV</sequence>
<organism evidence="1 2">
    <name type="scientific">Senegalimassilia anaerobia</name>
    <dbReference type="NCBI Taxonomy" id="1473216"/>
    <lineage>
        <taxon>Bacteria</taxon>
        <taxon>Bacillati</taxon>
        <taxon>Actinomycetota</taxon>
        <taxon>Coriobacteriia</taxon>
        <taxon>Coriobacteriales</taxon>
        <taxon>Coriobacteriaceae</taxon>
        <taxon>Senegalimassilia</taxon>
    </lineage>
</organism>
<name>A0A369LC23_9ACTN</name>
<protein>
    <submittedName>
        <fullName evidence="1">DUF3793 domain-containing protein</fullName>
    </submittedName>
</protein>
<accession>A0A369LC23</accession>
<comment type="caution">
    <text evidence="1">The sequence shown here is derived from an EMBL/GenBank/DDBJ whole genome shotgun (WGS) entry which is preliminary data.</text>
</comment>
<reference evidence="1 2" key="1">
    <citation type="journal article" date="2018" name="Elife">
        <title>Discovery and characterization of a prevalent human gut bacterial enzyme sufficient for the inactivation of a family of plant toxins.</title>
        <authorList>
            <person name="Koppel N."/>
            <person name="Bisanz J.E."/>
            <person name="Pandelia M.E."/>
            <person name="Turnbaugh P.J."/>
            <person name="Balskus E.P."/>
        </authorList>
    </citation>
    <scope>NUCLEOTIDE SEQUENCE [LARGE SCALE GENOMIC DNA]</scope>
    <source>
        <strain evidence="2">anaerobia AP69FAA</strain>
    </source>
</reference>
<dbReference type="STRING" id="1034345.GCA_000236865_00973"/>
<dbReference type="AlphaFoldDB" id="A0A369LC23"/>